<feature type="compositionally biased region" description="Low complexity" evidence="2">
    <location>
        <begin position="244"/>
        <end position="263"/>
    </location>
</feature>
<evidence type="ECO:0000256" key="2">
    <source>
        <dbReference type="SAM" id="MobiDB-lite"/>
    </source>
</evidence>
<name>T0QL36_SAPDV</name>
<dbReference type="PANTHER" id="PTHR31836:SF21">
    <property type="entry name" value="EXPANSIN-LIKE PROTEIN 7"/>
    <property type="match status" value="1"/>
</dbReference>
<dbReference type="Proteomes" id="UP000030762">
    <property type="component" value="Unassembled WGS sequence"/>
</dbReference>
<organism evidence="5 6">
    <name type="scientific">Saprolegnia diclina (strain VS20)</name>
    <dbReference type="NCBI Taxonomy" id="1156394"/>
    <lineage>
        <taxon>Eukaryota</taxon>
        <taxon>Sar</taxon>
        <taxon>Stramenopiles</taxon>
        <taxon>Oomycota</taxon>
        <taxon>Saprolegniomycetes</taxon>
        <taxon>Saprolegniales</taxon>
        <taxon>Saprolegniaceae</taxon>
        <taxon>Saprolegnia</taxon>
    </lineage>
</organism>
<dbReference type="EMBL" id="JH767140">
    <property type="protein sequence ID" value="EQC38784.1"/>
    <property type="molecule type" value="Genomic_DNA"/>
</dbReference>
<feature type="signal peptide" evidence="3">
    <location>
        <begin position="1"/>
        <end position="17"/>
    </location>
</feature>
<evidence type="ECO:0000256" key="3">
    <source>
        <dbReference type="SAM" id="SignalP"/>
    </source>
</evidence>
<dbReference type="InterPro" id="IPR003609">
    <property type="entry name" value="Pan_app"/>
</dbReference>
<dbReference type="InterPro" id="IPR036749">
    <property type="entry name" value="Expansin_CBD_sf"/>
</dbReference>
<dbReference type="Gene3D" id="3.50.4.10">
    <property type="entry name" value="Hepatocyte Growth Factor"/>
    <property type="match status" value="2"/>
</dbReference>
<evidence type="ECO:0000313" key="5">
    <source>
        <dbReference type="EMBL" id="EQC38784.1"/>
    </source>
</evidence>
<proteinExistence type="predicted"/>
<evidence type="ECO:0000256" key="1">
    <source>
        <dbReference type="ARBA" id="ARBA00022729"/>
    </source>
</evidence>
<dbReference type="CDD" id="cd22271">
    <property type="entry name" value="DPBB_EXP_N-like"/>
    <property type="match status" value="1"/>
</dbReference>
<protein>
    <recommendedName>
        <fullName evidence="4">Expansin-like EG45 domain-containing protein</fullName>
    </recommendedName>
</protein>
<dbReference type="Gene3D" id="2.40.40.10">
    <property type="entry name" value="RlpA-like domain"/>
    <property type="match status" value="1"/>
</dbReference>
<dbReference type="PROSITE" id="PS50842">
    <property type="entry name" value="EXPANSIN_EG45"/>
    <property type="match status" value="1"/>
</dbReference>
<evidence type="ECO:0000259" key="4">
    <source>
        <dbReference type="PROSITE" id="PS50842"/>
    </source>
</evidence>
<dbReference type="Pfam" id="PF14295">
    <property type="entry name" value="PAN_4"/>
    <property type="match status" value="2"/>
</dbReference>
<dbReference type="InterPro" id="IPR007112">
    <property type="entry name" value="Expansin/allergen_DPBB_dom"/>
</dbReference>
<dbReference type="VEuPathDB" id="FungiDB:SDRG_03743"/>
<dbReference type="OrthoDB" id="9448935at2759"/>
<dbReference type="InParanoid" id="T0QL36"/>
<dbReference type="AlphaFoldDB" id="T0QL36"/>
<dbReference type="SUPFAM" id="SSF57414">
    <property type="entry name" value="Hairpin loop containing domain-like"/>
    <property type="match status" value="1"/>
</dbReference>
<feature type="compositionally biased region" description="Pro residues" evidence="2">
    <location>
        <begin position="228"/>
        <end position="243"/>
    </location>
</feature>
<dbReference type="OMA" id="AQCCDGC"/>
<dbReference type="InterPro" id="IPR051477">
    <property type="entry name" value="Expansin_CellWall"/>
</dbReference>
<dbReference type="RefSeq" id="XP_008607608.1">
    <property type="nucleotide sequence ID" value="XM_008609386.1"/>
</dbReference>
<feature type="chain" id="PRO_5004569776" description="Expansin-like EG45 domain-containing protein" evidence="3">
    <location>
        <begin position="18"/>
        <end position="420"/>
    </location>
</feature>
<keyword evidence="6" id="KW-1185">Reference proteome</keyword>
<evidence type="ECO:0000313" key="6">
    <source>
        <dbReference type="Proteomes" id="UP000030762"/>
    </source>
</evidence>
<feature type="domain" description="Expansin-like EG45" evidence="4">
    <location>
        <begin position="37"/>
        <end position="134"/>
    </location>
</feature>
<reference evidence="5 6" key="1">
    <citation type="submission" date="2012-04" db="EMBL/GenBank/DDBJ databases">
        <title>The Genome Sequence of Saprolegnia declina VS20.</title>
        <authorList>
            <consortium name="The Broad Institute Genome Sequencing Platform"/>
            <person name="Russ C."/>
            <person name="Nusbaum C."/>
            <person name="Tyler B."/>
            <person name="van West P."/>
            <person name="Dieguez-Uribeondo J."/>
            <person name="de Bruijn I."/>
            <person name="Tripathy S."/>
            <person name="Jiang R."/>
            <person name="Young S.K."/>
            <person name="Zeng Q."/>
            <person name="Gargeya S."/>
            <person name="Fitzgerald M."/>
            <person name="Haas B."/>
            <person name="Abouelleil A."/>
            <person name="Alvarado L."/>
            <person name="Arachchi H.M."/>
            <person name="Berlin A."/>
            <person name="Chapman S.B."/>
            <person name="Goldberg J."/>
            <person name="Griggs A."/>
            <person name="Gujja S."/>
            <person name="Hansen M."/>
            <person name="Howarth C."/>
            <person name="Imamovic A."/>
            <person name="Larimer J."/>
            <person name="McCowen C."/>
            <person name="Montmayeur A."/>
            <person name="Murphy C."/>
            <person name="Neiman D."/>
            <person name="Pearson M."/>
            <person name="Priest M."/>
            <person name="Roberts A."/>
            <person name="Saif S."/>
            <person name="Shea T."/>
            <person name="Sisk P."/>
            <person name="Sykes S."/>
            <person name="Wortman J."/>
            <person name="Nusbaum C."/>
            <person name="Birren B."/>
        </authorList>
    </citation>
    <scope>NUCLEOTIDE SEQUENCE [LARGE SCALE GENOMIC DNA]</scope>
    <source>
        <strain evidence="5 6">VS20</strain>
    </source>
</reference>
<dbReference type="PANTHER" id="PTHR31836">
    <property type="match status" value="1"/>
</dbReference>
<dbReference type="Gene3D" id="2.60.40.760">
    <property type="entry name" value="Expansin, cellulose-binding-like domain"/>
    <property type="match status" value="1"/>
</dbReference>
<sequence length="420" mass="44027">MVRIVLPLSALLSLSMAESFKGKATLYGPADGVDVFSGNCGLMDALPTARQFQVAMNLDQYQQGIHCGRCIQAQCTDARCKDTPKVTGQVTNTCPGCAKGDLTFSYPFFQQLTGATTDWFQIAWEFVDCPVAGGVKVCAKSGSSPYWLAVQPTNTVGGVQSMSVNGKPARYATEITNYYFQAEPKPEVPLSNTTVTMTSFNGETITATVALTEGKCTEIPQQFGKPGTPTPTPSNPTPTPSNPTPTSSNPTPTPTTSDPTPSTCGAPEANIDYYGNDVGSLNVVGPQADQIRVCCSACTKNDRCNAFSVAGETCYLKSSADGRKVAPGVVSARKASAPTPTPVTRACGSPEWNTDLFGNDLSNFKAYGDFTSMLAQCCDGCKKTASCAAFTLADGVCYLKNTVGNRQATSGATSVAMVAA</sequence>
<gene>
    <name evidence="5" type="ORF">SDRG_03743</name>
</gene>
<dbReference type="GeneID" id="19944470"/>
<accession>T0QL36</accession>
<dbReference type="InterPro" id="IPR036908">
    <property type="entry name" value="RlpA-like_sf"/>
</dbReference>
<feature type="region of interest" description="Disordered" evidence="2">
    <location>
        <begin position="219"/>
        <end position="269"/>
    </location>
</feature>
<dbReference type="SUPFAM" id="SSF50685">
    <property type="entry name" value="Barwin-like endoglucanases"/>
    <property type="match status" value="1"/>
</dbReference>
<keyword evidence="1 3" id="KW-0732">Signal</keyword>